<dbReference type="Proteomes" id="UP001165960">
    <property type="component" value="Unassembled WGS sequence"/>
</dbReference>
<accession>A0ACC2SSG7</accession>
<name>A0ACC2SSG7_9FUNG</name>
<proteinExistence type="predicted"/>
<evidence type="ECO:0000313" key="2">
    <source>
        <dbReference type="Proteomes" id="UP001165960"/>
    </source>
</evidence>
<sequence>MALDTPATHLMYYDTLKLHLMRHVNLDQVTKFRAFTVRQRKQNKRPMLSIKHRLEKKSSPRTLTQLDAPTALCVMNEISILGKPYVDHSRQETAQIPVGSNPGPPEIDDPKQEEQKPANLPSVNAGGLKSTLETLESKPDPPKTNQVTQSGQEPANLLNYKPKLTSYSETCQSSEDNSPNNHQIAANLALPKIQTYAEVVACLKEVKAKPTVNSANNHQQLPVFCPEWVVQSNSSGGIVNSGGGTNHCHFYSPEKV</sequence>
<dbReference type="EMBL" id="QTSX02004361">
    <property type="protein sequence ID" value="KAJ9065305.1"/>
    <property type="molecule type" value="Genomic_DNA"/>
</dbReference>
<reference evidence="1" key="1">
    <citation type="submission" date="2022-04" db="EMBL/GenBank/DDBJ databases">
        <title>Genome of the entomopathogenic fungus Entomophthora muscae.</title>
        <authorList>
            <person name="Elya C."/>
            <person name="Lovett B.R."/>
            <person name="Lee E."/>
            <person name="Macias A.M."/>
            <person name="Hajek A.E."/>
            <person name="De Bivort B.L."/>
            <person name="Kasson M.T."/>
            <person name="De Fine Licht H.H."/>
            <person name="Stajich J.E."/>
        </authorList>
    </citation>
    <scope>NUCLEOTIDE SEQUENCE</scope>
    <source>
        <strain evidence="1">Berkeley</strain>
    </source>
</reference>
<evidence type="ECO:0000313" key="1">
    <source>
        <dbReference type="EMBL" id="KAJ9065305.1"/>
    </source>
</evidence>
<keyword evidence="2" id="KW-1185">Reference proteome</keyword>
<organism evidence="1 2">
    <name type="scientific">Entomophthora muscae</name>
    <dbReference type="NCBI Taxonomy" id="34485"/>
    <lineage>
        <taxon>Eukaryota</taxon>
        <taxon>Fungi</taxon>
        <taxon>Fungi incertae sedis</taxon>
        <taxon>Zoopagomycota</taxon>
        <taxon>Entomophthoromycotina</taxon>
        <taxon>Entomophthoromycetes</taxon>
        <taxon>Entomophthorales</taxon>
        <taxon>Entomophthoraceae</taxon>
        <taxon>Entomophthora</taxon>
    </lineage>
</organism>
<gene>
    <name evidence="1" type="ORF">DSO57_1021075</name>
</gene>
<protein>
    <submittedName>
        <fullName evidence="1">Uncharacterized protein</fullName>
    </submittedName>
</protein>
<comment type="caution">
    <text evidence="1">The sequence shown here is derived from an EMBL/GenBank/DDBJ whole genome shotgun (WGS) entry which is preliminary data.</text>
</comment>